<proteinExistence type="predicted"/>
<accession>A0A0E0QPK3</accession>
<evidence type="ECO:0000313" key="2">
    <source>
        <dbReference type="EnsemblPlants" id="ORUFI09G05640.1"/>
    </source>
</evidence>
<dbReference type="AlphaFoldDB" id="A0A0E0QPK3"/>
<protein>
    <submittedName>
        <fullName evidence="2">Uncharacterized protein</fullName>
    </submittedName>
</protein>
<feature type="compositionally biased region" description="Basic and acidic residues" evidence="1">
    <location>
        <begin position="36"/>
        <end position="56"/>
    </location>
</feature>
<dbReference type="Proteomes" id="UP000008022">
    <property type="component" value="Unassembled WGS sequence"/>
</dbReference>
<evidence type="ECO:0000256" key="1">
    <source>
        <dbReference type="SAM" id="MobiDB-lite"/>
    </source>
</evidence>
<dbReference type="HOGENOM" id="CLU_2214303_0_0_1"/>
<reference evidence="3" key="1">
    <citation type="submission" date="2013-06" db="EMBL/GenBank/DDBJ databases">
        <authorList>
            <person name="Zhao Q."/>
        </authorList>
    </citation>
    <scope>NUCLEOTIDE SEQUENCE</scope>
    <source>
        <strain evidence="3">cv. W1943</strain>
    </source>
</reference>
<organism evidence="2 3">
    <name type="scientific">Oryza rufipogon</name>
    <name type="common">Brownbeard rice</name>
    <name type="synonym">Asian wild rice</name>
    <dbReference type="NCBI Taxonomy" id="4529"/>
    <lineage>
        <taxon>Eukaryota</taxon>
        <taxon>Viridiplantae</taxon>
        <taxon>Streptophyta</taxon>
        <taxon>Embryophyta</taxon>
        <taxon>Tracheophyta</taxon>
        <taxon>Spermatophyta</taxon>
        <taxon>Magnoliopsida</taxon>
        <taxon>Liliopsida</taxon>
        <taxon>Poales</taxon>
        <taxon>Poaceae</taxon>
        <taxon>BOP clade</taxon>
        <taxon>Oryzoideae</taxon>
        <taxon>Oryzeae</taxon>
        <taxon>Oryzinae</taxon>
        <taxon>Oryza</taxon>
    </lineage>
</organism>
<feature type="compositionally biased region" description="Acidic residues" evidence="1">
    <location>
        <begin position="67"/>
        <end position="83"/>
    </location>
</feature>
<keyword evidence="3" id="KW-1185">Reference proteome</keyword>
<dbReference type="EnsemblPlants" id="ORUFI09G05640.1">
    <property type="protein sequence ID" value="ORUFI09G05640.1"/>
    <property type="gene ID" value="ORUFI09G05640"/>
</dbReference>
<evidence type="ECO:0000313" key="3">
    <source>
        <dbReference type="Proteomes" id="UP000008022"/>
    </source>
</evidence>
<sequence length="107" mass="11868">MYVVFFYQGLATHLSAKKSALEQLDGYRLRLRKSEEEFHHKEDERHVVAETLKKANAENSVKTAVESDGEEEDEEDADAGSEEDGSRGYTPSPTPAKSRAGSHVSPT</sequence>
<dbReference type="Gramene" id="ORUFI09G05640.1">
    <property type="protein sequence ID" value="ORUFI09G05640.1"/>
    <property type="gene ID" value="ORUFI09G05640"/>
</dbReference>
<feature type="region of interest" description="Disordered" evidence="1">
    <location>
        <begin position="36"/>
        <end position="107"/>
    </location>
</feature>
<reference evidence="2" key="2">
    <citation type="submission" date="2015-06" db="UniProtKB">
        <authorList>
            <consortium name="EnsemblPlants"/>
        </authorList>
    </citation>
    <scope>IDENTIFICATION</scope>
</reference>
<name>A0A0E0QPK3_ORYRU</name>